<dbReference type="InterPro" id="IPR016167">
    <property type="entry name" value="FAD-bd_PCMH_sub1"/>
</dbReference>
<dbReference type="GO" id="GO:0016491">
    <property type="term" value="F:oxidoreductase activity"/>
    <property type="evidence" value="ECO:0007669"/>
    <property type="project" value="UniProtKB-KW"/>
</dbReference>
<dbReference type="GO" id="GO:0071949">
    <property type="term" value="F:FAD binding"/>
    <property type="evidence" value="ECO:0007669"/>
    <property type="project" value="InterPro"/>
</dbReference>
<dbReference type="PANTHER" id="PTHR42659:SF9">
    <property type="entry name" value="XANTHINE DEHYDROGENASE FAD-BINDING SUBUNIT XDHB-RELATED"/>
    <property type="match status" value="1"/>
</dbReference>
<dbReference type="SUPFAM" id="SSF55447">
    <property type="entry name" value="CO dehydrogenase flavoprotein C-terminal domain-like"/>
    <property type="match status" value="1"/>
</dbReference>
<dbReference type="SUPFAM" id="SSF56176">
    <property type="entry name" value="FAD-binding/transporter-associated domain-like"/>
    <property type="match status" value="1"/>
</dbReference>
<dbReference type="SMART" id="SM01092">
    <property type="entry name" value="CO_deh_flav_C"/>
    <property type="match status" value="1"/>
</dbReference>
<reference evidence="5" key="1">
    <citation type="journal article" date="2016" name="Genome Announc.">
        <title>Complete genome sequence of Alkaliphilus metalliredigens strain QYMF, an alkaliphilic and metal-reducing bacterium isolated from borax-contaminated leachate ponds.</title>
        <authorList>
            <person name="Hwang C."/>
            <person name="Copeland A."/>
            <person name="Lucas S."/>
            <person name="Lapidus A."/>
            <person name="Barry K."/>
            <person name="Detter J.C."/>
            <person name="Glavina Del Rio T."/>
            <person name="Hammon N."/>
            <person name="Israni S."/>
            <person name="Dalin E."/>
            <person name="Tice H."/>
            <person name="Pitluck S."/>
            <person name="Chertkov O."/>
            <person name="Brettin T."/>
            <person name="Bruce D."/>
            <person name="Han C."/>
            <person name="Schmutz J."/>
            <person name="Larimer F."/>
            <person name="Land M.L."/>
            <person name="Hauser L."/>
            <person name="Kyrpides N."/>
            <person name="Mikhailova N."/>
            <person name="Ye Q."/>
            <person name="Zhou J."/>
            <person name="Richardson P."/>
            <person name="Fields M.W."/>
        </authorList>
    </citation>
    <scope>NUCLEOTIDE SEQUENCE [LARGE SCALE GENOMIC DNA]</scope>
    <source>
        <strain evidence="5">QYMF</strain>
    </source>
</reference>
<evidence type="ECO:0000259" key="3">
    <source>
        <dbReference type="PROSITE" id="PS51387"/>
    </source>
</evidence>
<dbReference type="InterPro" id="IPR036318">
    <property type="entry name" value="FAD-bd_PCMH-like_sf"/>
</dbReference>
<dbReference type="Pfam" id="PF00941">
    <property type="entry name" value="FAD_binding_5"/>
    <property type="match status" value="1"/>
</dbReference>
<dbReference type="Pfam" id="PF03450">
    <property type="entry name" value="CO_deh_flav_C"/>
    <property type="match status" value="1"/>
</dbReference>
<dbReference type="PROSITE" id="PS51387">
    <property type="entry name" value="FAD_PCMH"/>
    <property type="match status" value="1"/>
</dbReference>
<dbReference type="InterPro" id="IPR005107">
    <property type="entry name" value="CO_DH_flav_C"/>
</dbReference>
<dbReference type="Proteomes" id="UP000001572">
    <property type="component" value="Chromosome"/>
</dbReference>
<dbReference type="Gene3D" id="3.30.390.50">
    <property type="entry name" value="CO dehydrogenase flavoprotein, C-terminal domain"/>
    <property type="match status" value="1"/>
</dbReference>
<dbReference type="InterPro" id="IPR051312">
    <property type="entry name" value="Diverse_Substr_Oxidored"/>
</dbReference>
<dbReference type="Gene3D" id="3.30.43.10">
    <property type="entry name" value="Uridine Diphospho-n-acetylenolpyruvylglucosamine Reductase, domain 2"/>
    <property type="match status" value="1"/>
</dbReference>
<dbReference type="Gene3D" id="3.30.465.10">
    <property type="match status" value="1"/>
</dbReference>
<keyword evidence="5" id="KW-1185">Reference proteome</keyword>
<proteinExistence type="predicted"/>
<feature type="domain" description="FAD-binding PCMH-type" evidence="3">
    <location>
        <begin position="1"/>
        <end position="176"/>
    </location>
</feature>
<evidence type="ECO:0000256" key="2">
    <source>
        <dbReference type="ARBA" id="ARBA00023002"/>
    </source>
</evidence>
<evidence type="ECO:0000313" key="5">
    <source>
        <dbReference type="Proteomes" id="UP000001572"/>
    </source>
</evidence>
<sequence length="284" mass="31317">MKAFSYFKPQTLKEASETLLRYGEEAVILNGGSDLVVRMKENLAAPKAVIDIKGIESLHEIKYDQHTGLRVGACVTLNRMAHDENVVTHYPILADAAEMVGSGQIRNIATMAGNNCNASPLADTATPLLALDAWVIIYSVKGKRVASIHDFFKGVRKTCLQPGEIVTALCIPSFENMKGVFKKASRRRHVDLATVCTSVVKVHDEIRIALGAVAPTPIRARRAEYLARGKRLSDDVIEEIARLAATTEATPIDDVRGTKDYRVHMVEVLVRRSLQELREEVKEG</sequence>
<dbReference type="AlphaFoldDB" id="A6TL38"/>
<dbReference type="PANTHER" id="PTHR42659">
    <property type="entry name" value="XANTHINE DEHYDROGENASE SUBUNIT C-RELATED"/>
    <property type="match status" value="1"/>
</dbReference>
<keyword evidence="2" id="KW-0560">Oxidoreductase</keyword>
<evidence type="ECO:0000256" key="1">
    <source>
        <dbReference type="ARBA" id="ARBA00022630"/>
    </source>
</evidence>
<dbReference type="EMBL" id="CP000724">
    <property type="protein sequence ID" value="ABR46906.1"/>
    <property type="molecule type" value="Genomic_DNA"/>
</dbReference>
<dbReference type="InterPro" id="IPR036683">
    <property type="entry name" value="CO_DH_flav_C_dom_sf"/>
</dbReference>
<dbReference type="KEGG" id="amt:Amet_0681"/>
<protein>
    <submittedName>
        <fullName evidence="4">Molybdopterin dehydrogenase, FAD-binding</fullName>
    </submittedName>
</protein>
<evidence type="ECO:0000313" key="4">
    <source>
        <dbReference type="EMBL" id="ABR46906.1"/>
    </source>
</evidence>
<organism evidence="4 5">
    <name type="scientific">Alkaliphilus metalliredigens (strain QYMF)</name>
    <dbReference type="NCBI Taxonomy" id="293826"/>
    <lineage>
        <taxon>Bacteria</taxon>
        <taxon>Bacillati</taxon>
        <taxon>Bacillota</taxon>
        <taxon>Clostridia</taxon>
        <taxon>Peptostreptococcales</taxon>
        <taxon>Natronincolaceae</taxon>
        <taxon>Alkaliphilus</taxon>
    </lineage>
</organism>
<dbReference type="STRING" id="293826.Amet_0681"/>
<dbReference type="RefSeq" id="WP_011971814.1">
    <property type="nucleotide sequence ID" value="NC_009633.1"/>
</dbReference>
<gene>
    <name evidence="4" type="ordered locus">Amet_0681</name>
</gene>
<dbReference type="InterPro" id="IPR002346">
    <property type="entry name" value="Mopterin_DH_FAD-bd"/>
</dbReference>
<dbReference type="eggNOG" id="COG1319">
    <property type="taxonomic scope" value="Bacteria"/>
</dbReference>
<keyword evidence="1" id="KW-0285">Flavoprotein</keyword>
<dbReference type="HOGENOM" id="CLU_058050_0_1_9"/>
<accession>A6TL38</accession>
<dbReference type="InterPro" id="IPR016169">
    <property type="entry name" value="FAD-bd_PCMH_sub2"/>
</dbReference>
<name>A6TL38_ALKMQ</name>
<dbReference type="InterPro" id="IPR016166">
    <property type="entry name" value="FAD-bd_PCMH"/>
</dbReference>